<evidence type="ECO:0000313" key="5">
    <source>
        <dbReference type="EMBL" id="CAE6950235.1"/>
    </source>
</evidence>
<dbReference type="Pfam" id="PF02732">
    <property type="entry name" value="ERCC4"/>
    <property type="match status" value="1"/>
</dbReference>
<keyword evidence="2" id="KW-0540">Nuclease</keyword>
<dbReference type="GO" id="GO:0008821">
    <property type="term" value="F:crossover junction DNA endonuclease activity"/>
    <property type="evidence" value="ECO:0007669"/>
    <property type="project" value="UniProtKB-UniRule"/>
</dbReference>
<dbReference type="InterPro" id="IPR003903">
    <property type="entry name" value="UIM_dom"/>
</dbReference>
<comment type="cofactor">
    <cofactor evidence="2">
        <name>Mg(2+)</name>
        <dbReference type="ChEBI" id="CHEBI:18420"/>
    </cofactor>
</comment>
<feature type="domain" description="ERCC4" evidence="4">
    <location>
        <begin position="549"/>
        <end position="642"/>
    </location>
</feature>
<dbReference type="PANTHER" id="PTHR13451:SF0">
    <property type="entry name" value="CROSSOVER JUNCTION ENDONUCLEASE MUS81"/>
    <property type="match status" value="1"/>
</dbReference>
<dbReference type="InterPro" id="IPR047417">
    <property type="entry name" value="WHD_MUS81"/>
</dbReference>
<keyword evidence="2" id="KW-0460">Magnesium</keyword>
<keyword evidence="2" id="KW-0479">Metal-binding</keyword>
<keyword evidence="2" id="KW-0233">DNA recombination</keyword>
<keyword evidence="2" id="KW-0227">DNA damage</keyword>
<dbReference type="CDD" id="cd21036">
    <property type="entry name" value="WH_MUS81"/>
    <property type="match status" value="1"/>
</dbReference>
<dbReference type="EMBL" id="CAJNDS010000086">
    <property type="protein sequence ID" value="CAE6950235.1"/>
    <property type="molecule type" value="Genomic_DNA"/>
</dbReference>
<dbReference type="SMART" id="SM00891">
    <property type="entry name" value="ERCC4"/>
    <property type="match status" value="1"/>
</dbReference>
<name>A0A812HGG6_9DINO</name>
<feature type="compositionally biased region" description="Low complexity" evidence="3">
    <location>
        <begin position="423"/>
        <end position="450"/>
    </location>
</feature>
<keyword evidence="1 2" id="KW-0378">Hydrolase</keyword>
<evidence type="ECO:0000256" key="3">
    <source>
        <dbReference type="SAM" id="MobiDB-lite"/>
    </source>
</evidence>
<proteinExistence type="inferred from homology"/>
<evidence type="ECO:0000256" key="2">
    <source>
        <dbReference type="RuleBase" id="RU369042"/>
    </source>
</evidence>
<dbReference type="GO" id="GO:0006308">
    <property type="term" value="P:DNA catabolic process"/>
    <property type="evidence" value="ECO:0007669"/>
    <property type="project" value="UniProtKB-UniRule"/>
</dbReference>
<evidence type="ECO:0000256" key="1">
    <source>
        <dbReference type="ARBA" id="ARBA00022801"/>
    </source>
</evidence>
<dbReference type="GO" id="GO:0000727">
    <property type="term" value="P:double-strand break repair via break-induced replication"/>
    <property type="evidence" value="ECO:0007669"/>
    <property type="project" value="UniProtKB-UniRule"/>
</dbReference>
<dbReference type="GO" id="GO:0000712">
    <property type="term" value="P:resolution of meiotic recombination intermediates"/>
    <property type="evidence" value="ECO:0007669"/>
    <property type="project" value="TreeGrafter"/>
</dbReference>
<dbReference type="OrthoDB" id="447762at2759"/>
<comment type="caution">
    <text evidence="5">The sequence shown here is derived from an EMBL/GenBank/DDBJ whole genome shotgun (WGS) entry which is preliminary data.</text>
</comment>
<dbReference type="PANTHER" id="PTHR13451">
    <property type="entry name" value="CLASS II CROSSOVER JUNCTION ENDONUCLEASE MUS81"/>
    <property type="match status" value="1"/>
</dbReference>
<organism evidence="5 6">
    <name type="scientific">Symbiodinium natans</name>
    <dbReference type="NCBI Taxonomy" id="878477"/>
    <lineage>
        <taxon>Eukaryota</taxon>
        <taxon>Sar</taxon>
        <taxon>Alveolata</taxon>
        <taxon>Dinophyceae</taxon>
        <taxon>Suessiales</taxon>
        <taxon>Symbiodiniaceae</taxon>
        <taxon>Symbiodinium</taxon>
    </lineage>
</organism>
<dbReference type="GO" id="GO:0003677">
    <property type="term" value="F:DNA binding"/>
    <property type="evidence" value="ECO:0007669"/>
    <property type="project" value="UniProtKB-UniRule"/>
</dbReference>
<comment type="subunit">
    <text evidence="2">Interacts with EME1.</text>
</comment>
<feature type="compositionally biased region" description="Basic and acidic residues" evidence="3">
    <location>
        <begin position="374"/>
        <end position="398"/>
    </location>
</feature>
<reference evidence="5" key="1">
    <citation type="submission" date="2021-02" db="EMBL/GenBank/DDBJ databases">
        <authorList>
            <person name="Dougan E. K."/>
            <person name="Rhodes N."/>
            <person name="Thang M."/>
            <person name="Chan C."/>
        </authorList>
    </citation>
    <scope>NUCLEOTIDE SEQUENCE</scope>
</reference>
<dbReference type="EC" id="3.1.22.-" evidence="2"/>
<dbReference type="SMART" id="SM00726">
    <property type="entry name" value="UIM"/>
    <property type="match status" value="2"/>
</dbReference>
<dbReference type="Gene3D" id="3.40.50.10130">
    <property type="match status" value="1"/>
</dbReference>
<comment type="similarity">
    <text evidence="2">Belongs to the XPF family.</text>
</comment>
<sequence>MLGRRPSELQWLMRGILLRAAEAVRAVSKEQICRGDAAAPAAAAADRPAPALAAPGGGYAILRALWDAEKSRSYPGFMTKDEICKLGQKYCDEPMKDSYWDGREHGHGWESNKSLLAHRLISRQKHKRTPVNGFRGPKDQIALTEEGRRFVPLMLANFKEEDDGRPPPEAPAFVRRPPGPPSRLSQADEAELRSWVSQALPGKEKSFQVSKARRQRLHELVKELNASGEYGLLSHDSQGAGRHRVLVIRKEGGSATKSGISQPSAGSRAPRLTEVDDLAGLLGMPGLAPAPPGAPGSVEPTGPGQRLGGKRPAEGGEDANDCAFQNALCLQLELQLEGGRKQCVFEAFQNALCLQLDGGLGLDQLGCTVRIAEKKKQADDSRKARAKEAAAAAAERRLSAARPELARKRAKPNPPTPRPQAGSAPPAAVSAPSAAVSAVSSSSSSSSSSDSDTDSQEDPDLQAAMRASLAEGPTAATDEDAAQLRAALRLSLSEAPAREPPEPAQAAASSPGRFARRLSVAPASAPVDLDNSDDSQGAAPAEPQQSSISLVVDRCERQRNRAPREIYEELRSQLEGSAEVRFESLKLGDYLWLKGDTALGACVERKTVRDLVGRSARGDHLRQIRRLGATGLPGMLLLEGPLSVADNKAIPYGADFFSNGPTDPALRDSEDVLEFLAWTVLYSPCDVLLTSDHVETAAWLSAWTLVLRDSAWAQELTTPMTSWRQAPDASDAEYGTLLEAGRAAGFNRCEMDAIGSRFPSVTSLQKAYERCRDRRRRQLLLARLLLNAQGDGEQDEARALRLSIDLFQAAEPAGQAPVEPKMPTVKLERRATQNLAEHLRLLLPAGLLHGEAGGAERVRLQLHGTGDFSSWRSAPCHVHLLEGTFFLRFLQPTLAVNKGPGAAAEHAAAALARALALSSQERHVILVYGLKSAASRAINQNSGSPLVPAAKKVQQLFPAVVAVLILKHKVNALSWSTRQAAINFVEALSAQLAQGEMLQE</sequence>
<evidence type="ECO:0000313" key="6">
    <source>
        <dbReference type="Proteomes" id="UP000604046"/>
    </source>
</evidence>
<accession>A0A812HGG6</accession>
<feature type="region of interest" description="Disordered" evidence="3">
    <location>
        <begin position="494"/>
        <end position="554"/>
    </location>
</feature>
<dbReference type="AlphaFoldDB" id="A0A812HGG6"/>
<keyword evidence="6" id="KW-1185">Reference proteome</keyword>
<protein>
    <recommendedName>
        <fullName evidence="2">Crossover junction endonuclease MUS81</fullName>
        <ecNumber evidence="2">3.1.22.-</ecNumber>
    </recommendedName>
</protein>
<comment type="function">
    <text evidence="2">Interacts with EME1 to form a DNA structure-specific endonuclease with substrate preference for branched DNA structures with a 5'-end at the branch nick. Typical substrates include 3'-flap structures, D-loops, replication forks and nicked Holliday junctions. May be required in mitosis for the processing of stalled or collapsed replication fork intermediates. May be required in meiosis for the repair of meiosis-specific double strand breaks subsequent to single-end invasion (SEI).</text>
</comment>
<dbReference type="GO" id="GO:0048257">
    <property type="term" value="F:3'-flap endonuclease activity"/>
    <property type="evidence" value="ECO:0007669"/>
    <property type="project" value="TreeGrafter"/>
</dbReference>
<dbReference type="Gene3D" id="1.10.10.10">
    <property type="entry name" value="Winged helix-like DNA-binding domain superfamily/Winged helix DNA-binding domain"/>
    <property type="match status" value="1"/>
</dbReference>
<keyword evidence="2" id="KW-0234">DNA repair</keyword>
<keyword evidence="2" id="KW-0255">Endonuclease</keyword>
<feature type="region of interest" description="Disordered" evidence="3">
    <location>
        <begin position="374"/>
        <end position="459"/>
    </location>
</feature>
<dbReference type="Proteomes" id="UP000604046">
    <property type="component" value="Unassembled WGS sequence"/>
</dbReference>
<dbReference type="GO" id="GO:0046872">
    <property type="term" value="F:metal ion binding"/>
    <property type="evidence" value="ECO:0007669"/>
    <property type="project" value="UniProtKB-UniRule"/>
</dbReference>
<keyword evidence="2" id="KW-0539">Nucleus</keyword>
<feature type="region of interest" description="Disordered" evidence="3">
    <location>
        <begin position="158"/>
        <end position="188"/>
    </location>
</feature>
<dbReference type="InterPro" id="IPR006166">
    <property type="entry name" value="ERCC4_domain"/>
</dbReference>
<dbReference type="GO" id="GO:0048476">
    <property type="term" value="C:Holliday junction resolvase complex"/>
    <property type="evidence" value="ECO:0007669"/>
    <property type="project" value="UniProtKB-UniRule"/>
</dbReference>
<dbReference type="InterPro" id="IPR036388">
    <property type="entry name" value="WH-like_DNA-bd_sf"/>
</dbReference>
<comment type="subcellular location">
    <subcellularLocation>
        <location evidence="2">Nucleus</location>
    </subcellularLocation>
</comment>
<evidence type="ECO:0000259" key="4">
    <source>
        <dbReference type="SMART" id="SM00891"/>
    </source>
</evidence>
<dbReference type="InterPro" id="IPR033309">
    <property type="entry name" value="Mus81"/>
</dbReference>
<feature type="region of interest" description="Disordered" evidence="3">
    <location>
        <begin position="281"/>
        <end position="318"/>
    </location>
</feature>
<gene>
    <name evidence="5" type="ORF">SNAT2548_LOCUS1543</name>
</gene>
<dbReference type="GO" id="GO:0005634">
    <property type="term" value="C:nucleus"/>
    <property type="evidence" value="ECO:0007669"/>
    <property type="project" value="UniProtKB-SubCell"/>
</dbReference>
<dbReference type="SUPFAM" id="SSF52980">
    <property type="entry name" value="Restriction endonuclease-like"/>
    <property type="match status" value="1"/>
</dbReference>
<dbReference type="GO" id="GO:0031573">
    <property type="term" value="P:mitotic intra-S DNA damage checkpoint signaling"/>
    <property type="evidence" value="ECO:0007669"/>
    <property type="project" value="TreeGrafter"/>
</dbReference>
<dbReference type="InterPro" id="IPR011335">
    <property type="entry name" value="Restrct_endonuc-II-like"/>
</dbReference>